<sequence length="325" mass="34937">MLDILTFLLAVVLWVSAMIIPLGLLFGIFMPFVGVLVRYRANYTPKFGGVHLGEEGLVAAPSADSLSYFAMIRRVHRIERWAGLYKGTMPSILASLIVAVIIMPISLLLSLGHTVLPNGRVHMPAQAGIAMWILNFALSTIPVMLLIPMQIITNRAITTPQKLATFDAAGGLRALLSPAERAQPLRLYRTPGVVLAILLEALVGPALSLLEHTAAPRLPLGPALGAALPVIAIATALLTPLQVLGTRLMLQRLDDAPAADADAPPAYEEVVMDFRTQGPPYTGLFDCARTMVREEGARVLFRAWWLTALVMVLPLLAQALAPPAA</sequence>
<dbReference type="EMBL" id="JARKIE010000491">
    <property type="protein sequence ID" value="KAJ7633307.1"/>
    <property type="molecule type" value="Genomic_DNA"/>
</dbReference>
<feature type="transmembrane region" description="Helical" evidence="5">
    <location>
        <begin position="299"/>
        <end position="321"/>
    </location>
</feature>
<dbReference type="AlphaFoldDB" id="A0AAD7FRK4"/>
<keyword evidence="3 5" id="KW-1133">Transmembrane helix</keyword>
<organism evidence="6 7">
    <name type="scientific">Mycena rosella</name>
    <name type="common">Pink bonnet</name>
    <name type="synonym">Agaricus rosellus</name>
    <dbReference type="NCBI Taxonomy" id="1033263"/>
    <lineage>
        <taxon>Eukaryota</taxon>
        <taxon>Fungi</taxon>
        <taxon>Dikarya</taxon>
        <taxon>Basidiomycota</taxon>
        <taxon>Agaricomycotina</taxon>
        <taxon>Agaricomycetes</taxon>
        <taxon>Agaricomycetidae</taxon>
        <taxon>Agaricales</taxon>
        <taxon>Marasmiineae</taxon>
        <taxon>Mycenaceae</taxon>
        <taxon>Mycena</taxon>
    </lineage>
</organism>
<reference evidence="6" key="1">
    <citation type="submission" date="2023-03" db="EMBL/GenBank/DDBJ databases">
        <title>Massive genome expansion in bonnet fungi (Mycena s.s.) driven by repeated elements and novel gene families across ecological guilds.</title>
        <authorList>
            <consortium name="Lawrence Berkeley National Laboratory"/>
            <person name="Harder C.B."/>
            <person name="Miyauchi S."/>
            <person name="Viragh M."/>
            <person name="Kuo A."/>
            <person name="Thoen E."/>
            <person name="Andreopoulos B."/>
            <person name="Lu D."/>
            <person name="Skrede I."/>
            <person name="Drula E."/>
            <person name="Henrissat B."/>
            <person name="Morin E."/>
            <person name="Kohler A."/>
            <person name="Barry K."/>
            <person name="LaButti K."/>
            <person name="Morin E."/>
            <person name="Salamov A."/>
            <person name="Lipzen A."/>
            <person name="Mereny Z."/>
            <person name="Hegedus B."/>
            <person name="Baldrian P."/>
            <person name="Stursova M."/>
            <person name="Weitz H."/>
            <person name="Taylor A."/>
            <person name="Grigoriev I.V."/>
            <person name="Nagy L.G."/>
            <person name="Martin F."/>
            <person name="Kauserud H."/>
        </authorList>
    </citation>
    <scope>NUCLEOTIDE SEQUENCE</scope>
    <source>
        <strain evidence="6">CBHHK067</strain>
    </source>
</reference>
<feature type="transmembrane region" description="Helical" evidence="5">
    <location>
        <begin position="129"/>
        <end position="147"/>
    </location>
</feature>
<evidence type="ECO:0000256" key="3">
    <source>
        <dbReference type="ARBA" id="ARBA00022989"/>
    </source>
</evidence>
<evidence type="ECO:0000313" key="7">
    <source>
        <dbReference type="Proteomes" id="UP001221757"/>
    </source>
</evidence>
<evidence type="ECO:0000256" key="2">
    <source>
        <dbReference type="ARBA" id="ARBA00022692"/>
    </source>
</evidence>
<keyword evidence="4 5" id="KW-0472">Membrane</keyword>
<comment type="caution">
    <text evidence="6">The sequence shown here is derived from an EMBL/GenBank/DDBJ whole genome shotgun (WGS) entry which is preliminary data.</text>
</comment>
<protein>
    <submittedName>
        <fullName evidence="6">Uncharacterized protein</fullName>
    </submittedName>
</protein>
<evidence type="ECO:0000256" key="1">
    <source>
        <dbReference type="ARBA" id="ARBA00004141"/>
    </source>
</evidence>
<keyword evidence="7" id="KW-1185">Reference proteome</keyword>
<gene>
    <name evidence="6" type="ORF">B0H17DRAFT_1108097</name>
</gene>
<dbReference type="InterPro" id="IPR018108">
    <property type="entry name" value="MCP_transmembrane"/>
</dbReference>
<keyword evidence="2 5" id="KW-0812">Transmembrane</keyword>
<accession>A0AAD7FRK4</accession>
<feature type="transmembrane region" description="Helical" evidence="5">
    <location>
        <begin position="6"/>
        <end position="37"/>
    </location>
</feature>
<dbReference type="Gene3D" id="1.50.40.10">
    <property type="entry name" value="Mitochondrial carrier domain"/>
    <property type="match status" value="1"/>
</dbReference>
<proteinExistence type="predicted"/>
<dbReference type="Pfam" id="PF00153">
    <property type="entry name" value="Mito_carr"/>
    <property type="match status" value="1"/>
</dbReference>
<comment type="subcellular location">
    <subcellularLocation>
        <location evidence="1">Membrane</location>
        <topology evidence="1">Multi-pass membrane protein</topology>
    </subcellularLocation>
</comment>
<dbReference type="InterPro" id="IPR023395">
    <property type="entry name" value="MCP_dom_sf"/>
</dbReference>
<name>A0AAD7FRK4_MYCRO</name>
<dbReference type="GO" id="GO:0016020">
    <property type="term" value="C:membrane"/>
    <property type="evidence" value="ECO:0007669"/>
    <property type="project" value="UniProtKB-SubCell"/>
</dbReference>
<dbReference type="SUPFAM" id="SSF103506">
    <property type="entry name" value="Mitochondrial carrier"/>
    <property type="match status" value="1"/>
</dbReference>
<feature type="transmembrane region" description="Helical" evidence="5">
    <location>
        <begin position="222"/>
        <end position="244"/>
    </location>
</feature>
<dbReference type="Proteomes" id="UP001221757">
    <property type="component" value="Unassembled WGS sequence"/>
</dbReference>
<feature type="transmembrane region" description="Helical" evidence="5">
    <location>
        <begin position="83"/>
        <end position="109"/>
    </location>
</feature>
<evidence type="ECO:0000313" key="6">
    <source>
        <dbReference type="EMBL" id="KAJ7633307.1"/>
    </source>
</evidence>
<feature type="transmembrane region" description="Helical" evidence="5">
    <location>
        <begin position="191"/>
        <end position="210"/>
    </location>
</feature>
<evidence type="ECO:0000256" key="5">
    <source>
        <dbReference type="SAM" id="Phobius"/>
    </source>
</evidence>
<evidence type="ECO:0000256" key="4">
    <source>
        <dbReference type="ARBA" id="ARBA00023136"/>
    </source>
</evidence>